<evidence type="ECO:0000313" key="3">
    <source>
        <dbReference type="Proteomes" id="UP000582837"/>
    </source>
</evidence>
<sequence>MATRSRGRGAALTAELFPFLSVLACVIGTLVLLVILVASGPLGSRRSITLVALNSVGQNVTLRPHYVEVTGEGVVLHPGGERVPASRLGSRDTPLADLLRDVSERKADEYIIVALRPSGYPHFGEVRRQVEGRGIKIGYEPIDEGWKLRIRR</sequence>
<dbReference type="RefSeq" id="WP_170038118.1">
    <property type="nucleotide sequence ID" value="NZ_JABDTL010000002.1"/>
</dbReference>
<name>A0A841GKC4_9BACT</name>
<dbReference type="AlphaFoldDB" id="A0A841GKC4"/>
<proteinExistence type="predicted"/>
<keyword evidence="1" id="KW-1133">Transmembrane helix</keyword>
<gene>
    <name evidence="2" type="ORF">HNQ61_000786</name>
</gene>
<keyword evidence="1" id="KW-0472">Membrane</keyword>
<comment type="caution">
    <text evidence="2">The sequence shown here is derived from an EMBL/GenBank/DDBJ whole genome shotgun (WGS) entry which is preliminary data.</text>
</comment>
<organism evidence="2 3">
    <name type="scientific">Longimicrobium terrae</name>
    <dbReference type="NCBI Taxonomy" id="1639882"/>
    <lineage>
        <taxon>Bacteria</taxon>
        <taxon>Pseudomonadati</taxon>
        <taxon>Gemmatimonadota</taxon>
        <taxon>Longimicrobiia</taxon>
        <taxon>Longimicrobiales</taxon>
        <taxon>Longimicrobiaceae</taxon>
        <taxon>Longimicrobium</taxon>
    </lineage>
</organism>
<reference evidence="2 3" key="1">
    <citation type="submission" date="2020-08" db="EMBL/GenBank/DDBJ databases">
        <title>Genomic Encyclopedia of Type Strains, Phase IV (KMG-IV): sequencing the most valuable type-strain genomes for metagenomic binning, comparative biology and taxonomic classification.</title>
        <authorList>
            <person name="Goeker M."/>
        </authorList>
    </citation>
    <scope>NUCLEOTIDE SEQUENCE [LARGE SCALE GENOMIC DNA]</scope>
    <source>
        <strain evidence="2 3">DSM 29007</strain>
    </source>
</reference>
<evidence type="ECO:0000313" key="2">
    <source>
        <dbReference type="EMBL" id="MBB6069171.1"/>
    </source>
</evidence>
<dbReference type="EMBL" id="JACHIA010000002">
    <property type="protein sequence ID" value="MBB6069171.1"/>
    <property type="molecule type" value="Genomic_DNA"/>
</dbReference>
<evidence type="ECO:0000256" key="1">
    <source>
        <dbReference type="SAM" id="Phobius"/>
    </source>
</evidence>
<feature type="transmembrane region" description="Helical" evidence="1">
    <location>
        <begin position="16"/>
        <end position="38"/>
    </location>
</feature>
<accession>A0A841GKC4</accession>
<dbReference type="Proteomes" id="UP000582837">
    <property type="component" value="Unassembled WGS sequence"/>
</dbReference>
<keyword evidence="3" id="KW-1185">Reference proteome</keyword>
<protein>
    <submittedName>
        <fullName evidence="2">Uncharacterized protein</fullName>
    </submittedName>
</protein>
<keyword evidence="1" id="KW-0812">Transmembrane</keyword>